<dbReference type="GO" id="GO:0051701">
    <property type="term" value="P:biological process involved in interaction with host"/>
    <property type="evidence" value="ECO:0007669"/>
    <property type="project" value="TreeGrafter"/>
</dbReference>
<dbReference type="GO" id="GO:0019432">
    <property type="term" value="P:triglyceride biosynthetic process"/>
    <property type="evidence" value="ECO:0007669"/>
    <property type="project" value="TreeGrafter"/>
</dbReference>
<evidence type="ECO:0000313" key="14">
    <source>
        <dbReference type="Proteomes" id="UP001431656"/>
    </source>
</evidence>
<evidence type="ECO:0000256" key="4">
    <source>
        <dbReference type="ARBA" id="ARBA00013244"/>
    </source>
</evidence>
<evidence type="ECO:0000256" key="1">
    <source>
        <dbReference type="ARBA" id="ARBA00004771"/>
    </source>
</evidence>
<dbReference type="Pfam" id="PF03007">
    <property type="entry name" value="WS_DGAT_cat"/>
    <property type="match status" value="1"/>
</dbReference>
<dbReference type="EMBL" id="AP028056">
    <property type="protein sequence ID" value="BEH00722.1"/>
    <property type="molecule type" value="Genomic_DNA"/>
</dbReference>
<sequence length="421" mass="44205">MRQPRDEERLSAADASNVVIDAPDQVNVFLIAGILGVGGFVAADGTIDIELLRATLAARLADPELKELARLSQRVRRSSQWETCDPDLAWHIRLVDPVDGRDGLADLGAALMTVPLPLDRPMWELLIVPGASPAAPGMILRIHHAVADGVAGVRVVQRLFDSGPAPEDPESLRASATPPARGWCRAFVTGAMRVLAMFRAAVPSTVLLGTIGARRGVAFVDVDLGALAAAARTAGATINDALLAASVAAAEAALQAAGHPVPAVLPASVPVALPHRGSSGNAVGVMVVPLPAGQTPTGERLARIAAATRSAKAEARAQGTYELTRTRWGSRLFAWLARRQRFIAVFVTNVRGPEERLTVAGAPLEHAWPITPLQGNVRFGISAMSYAGRFSVTVHLDAGVLDARVAGRALGEELAHITARQ</sequence>
<dbReference type="PANTHER" id="PTHR31650">
    <property type="entry name" value="O-ACYLTRANSFERASE (WSD1-LIKE) FAMILY PROTEIN"/>
    <property type="match status" value="1"/>
</dbReference>
<dbReference type="InterPro" id="IPR045034">
    <property type="entry name" value="O-acyltransferase_WSD1-like"/>
</dbReference>
<dbReference type="KEGG" id="broo:brsh051_00030"/>
<evidence type="ECO:0000259" key="12">
    <source>
        <dbReference type="Pfam" id="PF06974"/>
    </source>
</evidence>
<keyword evidence="6" id="KW-0808">Transferase</keyword>
<evidence type="ECO:0000256" key="8">
    <source>
        <dbReference type="ARBA" id="ARBA00023098"/>
    </source>
</evidence>
<gene>
    <name evidence="13" type="ORF">brsh051_00030</name>
</gene>
<comment type="catalytic activity">
    <reaction evidence="10">
        <text>an acyl-CoA + a 1,2-diacyl-sn-glycerol = a triacyl-sn-glycerol + CoA</text>
        <dbReference type="Rhea" id="RHEA:10868"/>
        <dbReference type="ChEBI" id="CHEBI:17815"/>
        <dbReference type="ChEBI" id="CHEBI:57287"/>
        <dbReference type="ChEBI" id="CHEBI:58342"/>
        <dbReference type="ChEBI" id="CHEBI:64615"/>
        <dbReference type="EC" id="2.3.1.20"/>
    </reaction>
</comment>
<feature type="domain" description="O-acyltransferase WSD1-like N-terminal" evidence="11">
    <location>
        <begin position="61"/>
        <end position="205"/>
    </location>
</feature>
<reference evidence="13" key="1">
    <citation type="journal article" date="2024" name="Int. J. Syst. Evol. Microbiol.">
        <title>Brooklawnia propionicigenes sp. nov., a facultatively anaerobic, propionate-producing bacterium isolated from a methanogenic reactor treating waste from cattle farms.</title>
        <authorList>
            <person name="Akita Y."/>
            <person name="Ueki A."/>
            <person name="Tonouchi A."/>
            <person name="Sugawara Y."/>
            <person name="Honma S."/>
            <person name="Kaku N."/>
            <person name="Ueki K."/>
        </authorList>
    </citation>
    <scope>NUCLEOTIDE SEQUENCE</scope>
    <source>
        <strain evidence="13">SH051</strain>
    </source>
</reference>
<dbReference type="GO" id="GO:0071731">
    <property type="term" value="P:response to nitric oxide"/>
    <property type="evidence" value="ECO:0007669"/>
    <property type="project" value="TreeGrafter"/>
</dbReference>
<protein>
    <recommendedName>
        <fullName evidence="4">diacylglycerol O-acyltransferase</fullName>
        <ecNumber evidence="4">2.3.1.20</ecNumber>
    </recommendedName>
</protein>
<keyword evidence="5" id="KW-0444">Lipid biosynthesis</keyword>
<dbReference type="PANTHER" id="PTHR31650:SF1">
    <property type="entry name" value="WAX ESTER SYNTHASE_DIACYLGLYCEROL ACYLTRANSFERASE 4-RELATED"/>
    <property type="match status" value="1"/>
</dbReference>
<proteinExistence type="inferred from homology"/>
<evidence type="ECO:0000313" key="13">
    <source>
        <dbReference type="EMBL" id="BEH00722.1"/>
    </source>
</evidence>
<dbReference type="EC" id="2.3.1.20" evidence="4"/>
<dbReference type="InterPro" id="IPR004255">
    <property type="entry name" value="O-acyltransferase_WSD1_N"/>
</dbReference>
<evidence type="ECO:0000256" key="2">
    <source>
        <dbReference type="ARBA" id="ARBA00005189"/>
    </source>
</evidence>
<dbReference type="GO" id="GO:0004144">
    <property type="term" value="F:diacylglycerol O-acyltransferase activity"/>
    <property type="evidence" value="ECO:0007669"/>
    <property type="project" value="UniProtKB-EC"/>
</dbReference>
<dbReference type="Proteomes" id="UP001431656">
    <property type="component" value="Chromosome"/>
</dbReference>
<keyword evidence="7" id="KW-0319">Glycerol metabolism</keyword>
<comment type="similarity">
    <text evidence="3">Belongs to the long-chain O-acyltransferase family.</text>
</comment>
<keyword evidence="9" id="KW-0012">Acyltransferase</keyword>
<dbReference type="RefSeq" id="WP_286266347.1">
    <property type="nucleotide sequence ID" value="NZ_AP028056.1"/>
</dbReference>
<accession>A0AAN0K5M5</accession>
<evidence type="ECO:0000256" key="9">
    <source>
        <dbReference type="ARBA" id="ARBA00023315"/>
    </source>
</evidence>
<comment type="pathway">
    <text evidence="1">Glycerolipid metabolism; triacylglycerol biosynthesis.</text>
</comment>
<evidence type="ECO:0000259" key="11">
    <source>
        <dbReference type="Pfam" id="PF03007"/>
    </source>
</evidence>
<organism evidence="13 14">
    <name type="scientific">Brooklawnia propionicigenes</name>
    <dbReference type="NCBI Taxonomy" id="3041175"/>
    <lineage>
        <taxon>Bacteria</taxon>
        <taxon>Bacillati</taxon>
        <taxon>Actinomycetota</taxon>
        <taxon>Actinomycetes</taxon>
        <taxon>Propionibacteriales</taxon>
        <taxon>Propionibacteriaceae</taxon>
        <taxon>Brooklawnia</taxon>
    </lineage>
</organism>
<evidence type="ECO:0000256" key="7">
    <source>
        <dbReference type="ARBA" id="ARBA00022798"/>
    </source>
</evidence>
<evidence type="ECO:0000256" key="6">
    <source>
        <dbReference type="ARBA" id="ARBA00022679"/>
    </source>
</evidence>
<name>A0AAN0K5M5_9ACTN</name>
<dbReference type="SUPFAM" id="SSF52777">
    <property type="entry name" value="CoA-dependent acyltransferases"/>
    <property type="match status" value="2"/>
</dbReference>
<keyword evidence="14" id="KW-1185">Reference proteome</keyword>
<dbReference type="AlphaFoldDB" id="A0AAN0K5M5"/>
<dbReference type="GO" id="GO:0001666">
    <property type="term" value="P:response to hypoxia"/>
    <property type="evidence" value="ECO:0007669"/>
    <property type="project" value="TreeGrafter"/>
</dbReference>
<dbReference type="GO" id="GO:0006071">
    <property type="term" value="P:glycerol metabolic process"/>
    <property type="evidence" value="ECO:0007669"/>
    <property type="project" value="UniProtKB-KW"/>
</dbReference>
<evidence type="ECO:0000256" key="5">
    <source>
        <dbReference type="ARBA" id="ARBA00022516"/>
    </source>
</evidence>
<evidence type="ECO:0000256" key="3">
    <source>
        <dbReference type="ARBA" id="ARBA00009587"/>
    </source>
</evidence>
<dbReference type="InterPro" id="IPR009721">
    <property type="entry name" value="O-acyltransferase_WSD1_C"/>
</dbReference>
<feature type="domain" description="O-acyltransferase WSD1 C-terminal" evidence="12">
    <location>
        <begin position="280"/>
        <end position="415"/>
    </location>
</feature>
<keyword evidence="8" id="KW-0443">Lipid metabolism</keyword>
<dbReference type="GO" id="GO:0005886">
    <property type="term" value="C:plasma membrane"/>
    <property type="evidence" value="ECO:0007669"/>
    <property type="project" value="TreeGrafter"/>
</dbReference>
<evidence type="ECO:0000256" key="10">
    <source>
        <dbReference type="ARBA" id="ARBA00048109"/>
    </source>
</evidence>
<dbReference type="Pfam" id="PF06974">
    <property type="entry name" value="WS_DGAT_C"/>
    <property type="match status" value="1"/>
</dbReference>
<comment type="pathway">
    <text evidence="2">Lipid metabolism.</text>
</comment>